<keyword evidence="2" id="KW-1185">Reference proteome</keyword>
<evidence type="ECO:0000313" key="2">
    <source>
        <dbReference type="Proteomes" id="UP000831796"/>
    </source>
</evidence>
<gene>
    <name evidence="1" type="ORF">MUN79_13845</name>
</gene>
<dbReference type="RefSeq" id="WP_244678186.1">
    <property type="nucleotide sequence ID" value="NZ_CP095046.1"/>
</dbReference>
<dbReference type="KEGG" id="hcu:MUN79_13845"/>
<name>A0A8T9QG97_9BACT</name>
<protein>
    <submittedName>
        <fullName evidence="1">Uncharacterized protein</fullName>
    </submittedName>
</protein>
<proteinExistence type="predicted"/>
<accession>A0A8T9QG97</accession>
<reference evidence="1" key="1">
    <citation type="submission" date="2022-04" db="EMBL/GenBank/DDBJ databases">
        <title>Hymenobacter sp. isolated from the air.</title>
        <authorList>
            <person name="Won M."/>
            <person name="Lee C.-M."/>
            <person name="Woen H.-Y."/>
            <person name="Kwon S.-W."/>
        </authorList>
    </citation>
    <scope>NUCLEOTIDE SEQUENCE</scope>
    <source>
        <strain evidence="1">5116S-3</strain>
    </source>
</reference>
<dbReference type="Proteomes" id="UP000831796">
    <property type="component" value="Chromosome"/>
</dbReference>
<organism evidence="1 2">
    <name type="scientific">Hymenobacter cellulosilyticus</name>
    <dbReference type="NCBI Taxonomy" id="2932248"/>
    <lineage>
        <taxon>Bacteria</taxon>
        <taxon>Pseudomonadati</taxon>
        <taxon>Bacteroidota</taxon>
        <taxon>Cytophagia</taxon>
        <taxon>Cytophagales</taxon>
        <taxon>Hymenobacteraceae</taxon>
        <taxon>Hymenobacter</taxon>
    </lineage>
</organism>
<evidence type="ECO:0000313" key="1">
    <source>
        <dbReference type="EMBL" id="UOQ74850.1"/>
    </source>
</evidence>
<dbReference type="EMBL" id="CP095046">
    <property type="protein sequence ID" value="UOQ74850.1"/>
    <property type="molecule type" value="Genomic_DNA"/>
</dbReference>
<sequence>MRALSPISTAAPHFLDSVASWWSHALILLSLLMMARATRAQLPEAEQLAFNESAGGGATAAYAGAVFAYDGGSRCAGTVGQLVPAWANGAQPGTFSASPAGLSIDSKTGVVDLARSRAGAYTITNTLAAGAAPVCRPARFWCCTRCLAPRSEPVGPPPLPPEAP</sequence>
<dbReference type="AlphaFoldDB" id="A0A8T9QG97"/>